<dbReference type="Pfam" id="PF13966">
    <property type="entry name" value="zf-RVT"/>
    <property type="match status" value="1"/>
</dbReference>
<dbReference type="Proteomes" id="UP000289738">
    <property type="component" value="Chromosome B05"/>
</dbReference>
<protein>
    <recommendedName>
        <fullName evidence="2">Reverse transcriptase zinc-binding domain-containing protein</fullName>
    </recommendedName>
</protein>
<comment type="caution">
    <text evidence="3">The sequence shown here is derived from an EMBL/GenBank/DDBJ whole genome shotgun (WGS) entry which is preliminary data.</text>
</comment>
<reference evidence="3 4" key="1">
    <citation type="submission" date="2019-01" db="EMBL/GenBank/DDBJ databases">
        <title>Sequencing of cultivated peanut Arachis hypogaea provides insights into genome evolution and oil improvement.</title>
        <authorList>
            <person name="Chen X."/>
        </authorList>
    </citation>
    <scope>NUCLEOTIDE SEQUENCE [LARGE SCALE GENOMIC DNA]</scope>
    <source>
        <strain evidence="4">cv. Fuhuasheng</strain>
        <tissue evidence="3">Leaves</tissue>
    </source>
</reference>
<dbReference type="PANTHER" id="PTHR35218:SF9">
    <property type="entry name" value="ENDONUCLEASE_EXONUCLEASE_PHOSPHATASE DOMAIN-CONTAINING PROTEIN"/>
    <property type="match status" value="1"/>
</dbReference>
<dbReference type="InterPro" id="IPR026960">
    <property type="entry name" value="RVT-Znf"/>
</dbReference>
<sequence length="437" mass="50917">MEMVVSEYMKRMERDRWDAFNTLKDSRRNLEKHVVRENLLFNPDKQQQPTEEPMENTGAKGNQVRHLDVAMIDAGGGGTLIASSSRDQGVGRKAFPSLIRDLRHEYRANLFFLLETHVSGIQGNQIRDKIGFDQSFVVDATGHARGIWCLWDSSIWKVDVLEHDRQFIHLKISGWPFTWKRGNLAERLDRRLSNLDCQIKFPERGIYASWENVECNCIWRIGDGTRIRFWNHHWVPGARHLSDSSIQVSSGFNSSEMLMDFCDISEQWDVGKLQWMLPENIVKKIIAISPPSPWKEADHIVWGPSSDGTFSAKSAYQVTMEEQHTQNKNFRLVWNWQGLERIRTFLWLVTHNAILTNSERKRRHLTNDDSCPQCQCHEESAIHVLRDCFYAKSIWQKLFPPNGINYFFNTDLNEWLLQNLMSNNTWSFLFGVAVSSI</sequence>
<name>A0A444Z838_ARAHY</name>
<keyword evidence="4" id="KW-1185">Reference proteome</keyword>
<evidence type="ECO:0000256" key="1">
    <source>
        <dbReference type="SAM" id="MobiDB-lite"/>
    </source>
</evidence>
<evidence type="ECO:0000313" key="4">
    <source>
        <dbReference type="Proteomes" id="UP000289738"/>
    </source>
</evidence>
<dbReference type="EMBL" id="SDMP01000015">
    <property type="protein sequence ID" value="RYR10336.1"/>
    <property type="molecule type" value="Genomic_DNA"/>
</dbReference>
<evidence type="ECO:0000259" key="2">
    <source>
        <dbReference type="Pfam" id="PF13966"/>
    </source>
</evidence>
<feature type="region of interest" description="Disordered" evidence="1">
    <location>
        <begin position="40"/>
        <end position="62"/>
    </location>
</feature>
<organism evidence="3 4">
    <name type="scientific">Arachis hypogaea</name>
    <name type="common">Peanut</name>
    <dbReference type="NCBI Taxonomy" id="3818"/>
    <lineage>
        <taxon>Eukaryota</taxon>
        <taxon>Viridiplantae</taxon>
        <taxon>Streptophyta</taxon>
        <taxon>Embryophyta</taxon>
        <taxon>Tracheophyta</taxon>
        <taxon>Spermatophyta</taxon>
        <taxon>Magnoliopsida</taxon>
        <taxon>eudicotyledons</taxon>
        <taxon>Gunneridae</taxon>
        <taxon>Pentapetalae</taxon>
        <taxon>rosids</taxon>
        <taxon>fabids</taxon>
        <taxon>Fabales</taxon>
        <taxon>Fabaceae</taxon>
        <taxon>Papilionoideae</taxon>
        <taxon>50 kb inversion clade</taxon>
        <taxon>dalbergioids sensu lato</taxon>
        <taxon>Dalbergieae</taxon>
        <taxon>Pterocarpus clade</taxon>
        <taxon>Arachis</taxon>
    </lineage>
</organism>
<gene>
    <name evidence="3" type="ORF">Ahy_B05g078806</name>
</gene>
<feature type="domain" description="Reverse transcriptase zinc-binding" evidence="2">
    <location>
        <begin position="310"/>
        <end position="395"/>
    </location>
</feature>
<dbReference type="AlphaFoldDB" id="A0A444Z838"/>
<evidence type="ECO:0000313" key="3">
    <source>
        <dbReference type="EMBL" id="RYR10336.1"/>
    </source>
</evidence>
<proteinExistence type="predicted"/>
<dbReference type="PANTHER" id="PTHR35218">
    <property type="entry name" value="RNASE H DOMAIN-CONTAINING PROTEIN"/>
    <property type="match status" value="1"/>
</dbReference>
<accession>A0A444Z838</accession>